<keyword evidence="2" id="KW-1185">Reference proteome</keyword>
<evidence type="ECO:0000313" key="2">
    <source>
        <dbReference type="Proteomes" id="UP000054477"/>
    </source>
</evidence>
<dbReference type="Proteomes" id="UP000054477">
    <property type="component" value="Unassembled WGS sequence"/>
</dbReference>
<dbReference type="OrthoDB" id="276515at2759"/>
<dbReference type="SUPFAM" id="SSF56219">
    <property type="entry name" value="DNase I-like"/>
    <property type="match status" value="1"/>
</dbReference>
<sequence length="99" mass="11358">MRIATFNIRNDCKPDNISLQQSLDAFLNTDPLKEVAFQSLKGEQPWSARRIRVASHILDEGAVLAAFQEVLFRQVIDLAELLGDGWAWERSGWQLFDLR</sequence>
<accession>A0A0C9Y9V8</accession>
<protein>
    <recommendedName>
        <fullName evidence="3">Endonuclease/exonuclease/phosphatase domain-containing protein</fullName>
    </recommendedName>
</protein>
<proteinExistence type="predicted"/>
<name>A0A0C9Y9V8_9AGAR</name>
<reference evidence="2" key="2">
    <citation type="submission" date="2015-01" db="EMBL/GenBank/DDBJ databases">
        <title>Evolutionary Origins and Diversification of the Mycorrhizal Mutualists.</title>
        <authorList>
            <consortium name="DOE Joint Genome Institute"/>
            <consortium name="Mycorrhizal Genomics Consortium"/>
            <person name="Kohler A."/>
            <person name="Kuo A."/>
            <person name="Nagy L.G."/>
            <person name="Floudas D."/>
            <person name="Copeland A."/>
            <person name="Barry K.W."/>
            <person name="Cichocki N."/>
            <person name="Veneault-Fourrey C."/>
            <person name="LaButti K."/>
            <person name="Lindquist E.A."/>
            <person name="Lipzen A."/>
            <person name="Lundell T."/>
            <person name="Morin E."/>
            <person name="Murat C."/>
            <person name="Riley R."/>
            <person name="Ohm R."/>
            <person name="Sun H."/>
            <person name="Tunlid A."/>
            <person name="Henrissat B."/>
            <person name="Grigoriev I.V."/>
            <person name="Hibbett D.S."/>
            <person name="Martin F."/>
        </authorList>
    </citation>
    <scope>NUCLEOTIDE SEQUENCE [LARGE SCALE GENOMIC DNA]</scope>
    <source>
        <strain evidence="2">LaAM-08-1</strain>
    </source>
</reference>
<dbReference type="Gene3D" id="3.60.10.10">
    <property type="entry name" value="Endonuclease/exonuclease/phosphatase"/>
    <property type="match status" value="1"/>
</dbReference>
<dbReference type="AlphaFoldDB" id="A0A0C9Y9V8"/>
<organism evidence="1 2">
    <name type="scientific">Laccaria amethystina LaAM-08-1</name>
    <dbReference type="NCBI Taxonomy" id="1095629"/>
    <lineage>
        <taxon>Eukaryota</taxon>
        <taxon>Fungi</taxon>
        <taxon>Dikarya</taxon>
        <taxon>Basidiomycota</taxon>
        <taxon>Agaricomycotina</taxon>
        <taxon>Agaricomycetes</taxon>
        <taxon>Agaricomycetidae</taxon>
        <taxon>Agaricales</taxon>
        <taxon>Agaricineae</taxon>
        <taxon>Hydnangiaceae</taxon>
        <taxon>Laccaria</taxon>
    </lineage>
</organism>
<dbReference type="InterPro" id="IPR036691">
    <property type="entry name" value="Endo/exonu/phosph_ase_sf"/>
</dbReference>
<evidence type="ECO:0008006" key="3">
    <source>
        <dbReference type="Google" id="ProtNLM"/>
    </source>
</evidence>
<dbReference type="HOGENOM" id="CLU_2320769_0_0_1"/>
<dbReference type="EMBL" id="KN838566">
    <property type="protein sequence ID" value="KIK04818.1"/>
    <property type="molecule type" value="Genomic_DNA"/>
</dbReference>
<reference evidence="1 2" key="1">
    <citation type="submission" date="2014-04" db="EMBL/GenBank/DDBJ databases">
        <authorList>
            <consortium name="DOE Joint Genome Institute"/>
            <person name="Kuo A."/>
            <person name="Kohler A."/>
            <person name="Nagy L.G."/>
            <person name="Floudas D."/>
            <person name="Copeland A."/>
            <person name="Barry K.W."/>
            <person name="Cichocki N."/>
            <person name="Veneault-Fourrey C."/>
            <person name="LaButti K."/>
            <person name="Lindquist E.A."/>
            <person name="Lipzen A."/>
            <person name="Lundell T."/>
            <person name="Morin E."/>
            <person name="Murat C."/>
            <person name="Sun H."/>
            <person name="Tunlid A."/>
            <person name="Henrissat B."/>
            <person name="Grigoriev I.V."/>
            <person name="Hibbett D.S."/>
            <person name="Martin F."/>
            <person name="Nordberg H.P."/>
            <person name="Cantor M.N."/>
            <person name="Hua S.X."/>
        </authorList>
    </citation>
    <scope>NUCLEOTIDE SEQUENCE [LARGE SCALE GENOMIC DNA]</scope>
    <source>
        <strain evidence="1 2">LaAM-08-1</strain>
    </source>
</reference>
<dbReference type="STRING" id="1095629.A0A0C9Y9V8"/>
<gene>
    <name evidence="1" type="ORF">K443DRAFT_4351</name>
</gene>
<evidence type="ECO:0000313" key="1">
    <source>
        <dbReference type="EMBL" id="KIK04818.1"/>
    </source>
</evidence>